<dbReference type="RefSeq" id="WP_378217342.1">
    <property type="nucleotide sequence ID" value="NZ_JBHRTK010000001.1"/>
</dbReference>
<evidence type="ECO:0000256" key="1">
    <source>
        <dbReference type="ARBA" id="ARBA00022723"/>
    </source>
</evidence>
<dbReference type="InterPro" id="IPR013154">
    <property type="entry name" value="ADH-like_N"/>
</dbReference>
<dbReference type="EMBL" id="JBHRTK010000001">
    <property type="protein sequence ID" value="MFC3204654.1"/>
    <property type="molecule type" value="Genomic_DNA"/>
</dbReference>
<keyword evidence="2 4" id="KW-0862">Zinc</keyword>
<dbReference type="Gene3D" id="3.90.180.10">
    <property type="entry name" value="Medium-chain alcohol dehydrogenases, catalytic domain"/>
    <property type="match status" value="2"/>
</dbReference>
<dbReference type="PROSITE" id="PS00059">
    <property type="entry name" value="ADH_ZINC"/>
    <property type="match status" value="1"/>
</dbReference>
<feature type="domain" description="Enoyl reductase (ER)" evidence="5">
    <location>
        <begin position="8"/>
        <end position="315"/>
    </location>
</feature>
<keyword evidence="3" id="KW-0560">Oxidoreductase</keyword>
<dbReference type="InterPro" id="IPR036291">
    <property type="entry name" value="NAD(P)-bd_dom_sf"/>
</dbReference>
<dbReference type="Pfam" id="PF08240">
    <property type="entry name" value="ADH_N"/>
    <property type="match status" value="1"/>
</dbReference>
<keyword evidence="1 4" id="KW-0479">Metal-binding</keyword>
<accession>A0ABV7K312</accession>
<evidence type="ECO:0000313" key="6">
    <source>
        <dbReference type="EMBL" id="MFC3204654.1"/>
    </source>
</evidence>
<sequence>MRAAILTGPRQWVIKEVALPPILPGQVRVRLEGCGLCASNIVPWQGPDWMNFPTEAGALGHEGWGVIDEVAPDVASINVGDRVAALFHNSFAEYDTGPADAVIALPHSFAGKPFPGEPLGCAMNILARSDIVPGSYVAILGIGFLGALLTCLATQSGARVIALSRREASLALAREMGAIEIIRCENALSAISRVRDLTGGRMCERVIEATGRQAPLDLAGELICEGGRLVIAGYHQDGLRQVDMQKWNWKGIDVINAHERARQTYVRGVRQAISASQAGILPTERLYTHCYPLSDINTAFRAAATHADGFVKALVLM</sequence>
<evidence type="ECO:0000256" key="4">
    <source>
        <dbReference type="RuleBase" id="RU361277"/>
    </source>
</evidence>
<name>A0ABV7K312_9HYPH</name>
<dbReference type="SMART" id="SM00829">
    <property type="entry name" value="PKS_ER"/>
    <property type="match status" value="1"/>
</dbReference>
<dbReference type="Gene3D" id="3.40.50.720">
    <property type="entry name" value="NAD(P)-binding Rossmann-like Domain"/>
    <property type="match status" value="1"/>
</dbReference>
<evidence type="ECO:0000256" key="2">
    <source>
        <dbReference type="ARBA" id="ARBA00022833"/>
    </source>
</evidence>
<evidence type="ECO:0000256" key="3">
    <source>
        <dbReference type="ARBA" id="ARBA00023002"/>
    </source>
</evidence>
<organism evidence="6 7">
    <name type="scientific">Aquamicrobium soli</name>
    <dbReference type="NCBI Taxonomy" id="1811518"/>
    <lineage>
        <taxon>Bacteria</taxon>
        <taxon>Pseudomonadati</taxon>
        <taxon>Pseudomonadota</taxon>
        <taxon>Alphaproteobacteria</taxon>
        <taxon>Hyphomicrobiales</taxon>
        <taxon>Phyllobacteriaceae</taxon>
        <taxon>Aquamicrobium</taxon>
    </lineage>
</organism>
<dbReference type="SUPFAM" id="SSF50129">
    <property type="entry name" value="GroES-like"/>
    <property type="match status" value="1"/>
</dbReference>
<dbReference type="CDD" id="cd08269">
    <property type="entry name" value="Zn_ADH9"/>
    <property type="match status" value="1"/>
</dbReference>
<evidence type="ECO:0000313" key="7">
    <source>
        <dbReference type="Proteomes" id="UP001595583"/>
    </source>
</evidence>
<dbReference type="Pfam" id="PF00107">
    <property type="entry name" value="ADH_zinc_N"/>
    <property type="match status" value="1"/>
</dbReference>
<comment type="caution">
    <text evidence="6">The sequence shown here is derived from an EMBL/GenBank/DDBJ whole genome shotgun (WGS) entry which is preliminary data.</text>
</comment>
<proteinExistence type="inferred from homology"/>
<dbReference type="InterPro" id="IPR020843">
    <property type="entry name" value="ER"/>
</dbReference>
<dbReference type="Proteomes" id="UP001595583">
    <property type="component" value="Unassembled WGS sequence"/>
</dbReference>
<gene>
    <name evidence="6" type="ORF">ACFOHJ_00275</name>
</gene>
<reference evidence="7" key="1">
    <citation type="journal article" date="2019" name="Int. J. Syst. Evol. Microbiol.">
        <title>The Global Catalogue of Microorganisms (GCM) 10K type strain sequencing project: providing services to taxonomists for standard genome sequencing and annotation.</title>
        <authorList>
            <consortium name="The Broad Institute Genomics Platform"/>
            <consortium name="The Broad Institute Genome Sequencing Center for Infectious Disease"/>
            <person name="Wu L."/>
            <person name="Ma J."/>
        </authorList>
    </citation>
    <scope>NUCLEOTIDE SEQUENCE [LARGE SCALE GENOMIC DNA]</scope>
    <source>
        <strain evidence="7">KCTC 52165</strain>
    </source>
</reference>
<protein>
    <submittedName>
        <fullName evidence="6">Zinc-binding dehydrogenase</fullName>
    </submittedName>
</protein>
<dbReference type="PANTHER" id="PTHR43401">
    <property type="entry name" value="L-THREONINE 3-DEHYDROGENASE"/>
    <property type="match status" value="1"/>
</dbReference>
<comment type="cofactor">
    <cofactor evidence="4">
        <name>Zn(2+)</name>
        <dbReference type="ChEBI" id="CHEBI:29105"/>
    </cofactor>
</comment>
<comment type="similarity">
    <text evidence="4">Belongs to the zinc-containing alcohol dehydrogenase family.</text>
</comment>
<dbReference type="InterPro" id="IPR013149">
    <property type="entry name" value="ADH-like_C"/>
</dbReference>
<keyword evidence="7" id="KW-1185">Reference proteome</keyword>
<dbReference type="InterPro" id="IPR002328">
    <property type="entry name" value="ADH_Zn_CS"/>
</dbReference>
<dbReference type="InterPro" id="IPR050129">
    <property type="entry name" value="Zn_alcohol_dh"/>
</dbReference>
<dbReference type="InterPro" id="IPR011032">
    <property type="entry name" value="GroES-like_sf"/>
</dbReference>
<dbReference type="SUPFAM" id="SSF51735">
    <property type="entry name" value="NAD(P)-binding Rossmann-fold domains"/>
    <property type="match status" value="1"/>
</dbReference>
<evidence type="ECO:0000259" key="5">
    <source>
        <dbReference type="SMART" id="SM00829"/>
    </source>
</evidence>
<dbReference type="PANTHER" id="PTHR43401:SF2">
    <property type="entry name" value="L-THREONINE 3-DEHYDROGENASE"/>
    <property type="match status" value="1"/>
</dbReference>